<reference evidence="1" key="1">
    <citation type="journal article" date="2022" name="Int. J. Mol. Sci.">
        <title>Draft Genome of Tanacetum Coccineum: Genomic Comparison of Closely Related Tanacetum-Family Plants.</title>
        <authorList>
            <person name="Yamashiro T."/>
            <person name="Shiraishi A."/>
            <person name="Nakayama K."/>
            <person name="Satake H."/>
        </authorList>
    </citation>
    <scope>NUCLEOTIDE SEQUENCE</scope>
</reference>
<evidence type="ECO:0000313" key="2">
    <source>
        <dbReference type="Proteomes" id="UP001151760"/>
    </source>
</evidence>
<keyword evidence="2" id="KW-1185">Reference proteome</keyword>
<dbReference type="Proteomes" id="UP001151760">
    <property type="component" value="Unassembled WGS sequence"/>
</dbReference>
<name>A0ABQ4Y6Q3_9ASTR</name>
<gene>
    <name evidence="1" type="ORF">Tco_0705644</name>
</gene>
<evidence type="ECO:0000313" key="1">
    <source>
        <dbReference type="EMBL" id="GJS72803.1"/>
    </source>
</evidence>
<comment type="caution">
    <text evidence="1">The sequence shown here is derived from an EMBL/GenBank/DDBJ whole genome shotgun (WGS) entry which is preliminary data.</text>
</comment>
<protein>
    <submittedName>
        <fullName evidence="1">Uncharacterized protein</fullName>
    </submittedName>
</protein>
<organism evidence="1 2">
    <name type="scientific">Tanacetum coccineum</name>
    <dbReference type="NCBI Taxonomy" id="301880"/>
    <lineage>
        <taxon>Eukaryota</taxon>
        <taxon>Viridiplantae</taxon>
        <taxon>Streptophyta</taxon>
        <taxon>Embryophyta</taxon>
        <taxon>Tracheophyta</taxon>
        <taxon>Spermatophyta</taxon>
        <taxon>Magnoliopsida</taxon>
        <taxon>eudicotyledons</taxon>
        <taxon>Gunneridae</taxon>
        <taxon>Pentapetalae</taxon>
        <taxon>asterids</taxon>
        <taxon>campanulids</taxon>
        <taxon>Asterales</taxon>
        <taxon>Asteraceae</taxon>
        <taxon>Asteroideae</taxon>
        <taxon>Anthemideae</taxon>
        <taxon>Anthemidinae</taxon>
        <taxon>Tanacetum</taxon>
    </lineage>
</organism>
<dbReference type="EMBL" id="BQNB010010106">
    <property type="protein sequence ID" value="GJS72803.1"/>
    <property type="molecule type" value="Genomic_DNA"/>
</dbReference>
<accession>A0ABQ4Y6Q3</accession>
<reference evidence="1" key="2">
    <citation type="submission" date="2022-01" db="EMBL/GenBank/DDBJ databases">
        <authorList>
            <person name="Yamashiro T."/>
            <person name="Shiraishi A."/>
            <person name="Satake H."/>
            <person name="Nakayama K."/>
        </authorList>
    </citation>
    <scope>NUCLEOTIDE SEQUENCE</scope>
</reference>
<sequence>MTVSGFGKDEILRTLTWRPIAVAAMASFENRNGKGCNYECQYEQPVHRLIWRKACEFGAKPVGVFVDEDADRTPRSSDDANLQFVQVDTLSINIFGQSTVVEWGNETIPL</sequence>
<proteinExistence type="predicted"/>